<reference evidence="3 4" key="1">
    <citation type="journal article" date="2019" name="Nat. Microbiol.">
        <title>Wide diversity of methane and short-chain alkane metabolisms in uncultured archaea.</title>
        <authorList>
            <person name="Borrel G."/>
            <person name="Adam P.S."/>
            <person name="McKay L.J."/>
            <person name="Chen L.X."/>
            <person name="Sierra-Garcia I.N."/>
            <person name="Sieber C.M."/>
            <person name="Letourneur Q."/>
            <person name="Ghozlane A."/>
            <person name="Andersen G.L."/>
            <person name="Li W.J."/>
            <person name="Hallam S.J."/>
            <person name="Muyzer G."/>
            <person name="de Oliveira V.M."/>
            <person name="Inskeep W.P."/>
            <person name="Banfield J.F."/>
            <person name="Gribaldo S."/>
        </authorList>
    </citation>
    <scope>NUCLEOTIDE SEQUENCE [LARGE SCALE GENOMIC DNA]</scope>
    <source>
        <strain evidence="3">NM1a</strain>
    </source>
</reference>
<dbReference type="PROSITE" id="PS51710">
    <property type="entry name" value="G_OBG"/>
    <property type="match status" value="1"/>
</dbReference>
<evidence type="ECO:0000313" key="3">
    <source>
        <dbReference type="EMBL" id="RZN65445.1"/>
    </source>
</evidence>
<gene>
    <name evidence="3" type="ORF">EF806_00695</name>
</gene>
<dbReference type="GO" id="GO:0005525">
    <property type="term" value="F:GTP binding"/>
    <property type="evidence" value="ECO:0007669"/>
    <property type="project" value="InterPro"/>
</dbReference>
<evidence type="ECO:0000256" key="1">
    <source>
        <dbReference type="ARBA" id="ARBA00022741"/>
    </source>
</evidence>
<dbReference type="PRINTS" id="PR00326">
    <property type="entry name" value="GTP1OBG"/>
</dbReference>
<dbReference type="EMBL" id="RXIF01000002">
    <property type="protein sequence ID" value="RZN65445.1"/>
    <property type="molecule type" value="Genomic_DNA"/>
</dbReference>
<dbReference type="SUPFAM" id="SSF52540">
    <property type="entry name" value="P-loop containing nucleoside triphosphate hydrolases"/>
    <property type="match status" value="1"/>
</dbReference>
<dbReference type="InterPro" id="IPR027417">
    <property type="entry name" value="P-loop_NTPase"/>
</dbReference>
<name>A0A520KTN9_METT2</name>
<dbReference type="Gene3D" id="3.40.50.300">
    <property type="entry name" value="P-loop containing nucleotide triphosphate hydrolases"/>
    <property type="match status" value="1"/>
</dbReference>
<sequence>MALQKIPYIPNETEIIDFAFKKASKKANIQYNSGTRMFIIESDMITAVTNYISKMLSYIVQSYPDLDGLSEFYTRLIDLTVGVDRLKVSLSRISTANKTIKKLSRGYIKDLKKRGTNREGIRKEFYGRSVSIINGLSNDLYFLNEARKKLNKIPDINLDEPIIIVTGYPNVGKSTVVNIISTGRPTIASYPFTTKEIVAGHFYNGRDRYQVVDVPGILDRPDSKRNNMEWLAFLAIEQVNSIILFILDLTETCGYTVTEQIKLLNEIKQNFDRPMITVANKTDIKRVDSDIVDISISAKTGDNISELMEKILLLVKKNNKNTKKRTIMNKV</sequence>
<dbReference type="PANTHER" id="PTHR45759">
    <property type="entry name" value="NUCLEOLAR GTP-BINDING PROTEIN 1"/>
    <property type="match status" value="1"/>
</dbReference>
<keyword evidence="1" id="KW-0547">Nucleotide-binding</keyword>
<protein>
    <submittedName>
        <fullName evidence="3">GTP-binding protein</fullName>
    </submittedName>
</protein>
<organism evidence="3 4">
    <name type="scientific">Methanoliparum thermophilum</name>
    <dbReference type="NCBI Taxonomy" id="2491083"/>
    <lineage>
        <taxon>Archaea</taxon>
        <taxon>Methanobacteriati</taxon>
        <taxon>Methanobacteriota</taxon>
        <taxon>Candidatus Methanoliparia</taxon>
        <taxon>Candidatus Methanoliparales</taxon>
        <taxon>Candidatus Methanoliparaceae</taxon>
        <taxon>Candidatus Methanoliparum</taxon>
    </lineage>
</organism>
<dbReference type="AlphaFoldDB" id="A0A520KTN9"/>
<accession>A0A520KTN9</accession>
<feature type="domain" description="OBG-type G" evidence="2">
    <location>
        <begin position="161"/>
        <end position="331"/>
    </location>
</feature>
<comment type="caution">
    <text evidence="3">The sequence shown here is derived from an EMBL/GenBank/DDBJ whole genome shotgun (WGS) entry which is preliminary data.</text>
</comment>
<dbReference type="Gene3D" id="1.20.120.1190">
    <property type="match status" value="1"/>
</dbReference>
<proteinExistence type="predicted"/>
<dbReference type="InterPro" id="IPR006073">
    <property type="entry name" value="GTP-bd"/>
</dbReference>
<dbReference type="Pfam" id="PF01926">
    <property type="entry name" value="MMR_HSR1"/>
    <property type="match status" value="1"/>
</dbReference>
<dbReference type="Pfam" id="PF17835">
    <property type="entry name" value="NOG1_N"/>
    <property type="match status" value="1"/>
</dbReference>
<dbReference type="CDD" id="cd01897">
    <property type="entry name" value="NOG"/>
    <property type="match status" value="1"/>
</dbReference>
<evidence type="ECO:0000259" key="2">
    <source>
        <dbReference type="PROSITE" id="PS51710"/>
    </source>
</evidence>
<dbReference type="Proteomes" id="UP000317158">
    <property type="component" value="Unassembled WGS sequence"/>
</dbReference>
<evidence type="ECO:0000313" key="4">
    <source>
        <dbReference type="Proteomes" id="UP000317158"/>
    </source>
</evidence>
<dbReference type="InterPro" id="IPR041623">
    <property type="entry name" value="NOG1_N"/>
</dbReference>
<dbReference type="InterPro" id="IPR031167">
    <property type="entry name" value="G_OBG"/>
</dbReference>